<sequence length="53" mass="5738">MKGKKLEVLDPAKDADRLADHVLGPTGNLRAPTVKKGKTFLVGFSPEGYDAHF</sequence>
<name>A0A518BFB4_9BACT</name>
<dbReference type="EMBL" id="CP036287">
    <property type="protein sequence ID" value="QDU65656.1"/>
    <property type="molecule type" value="Genomic_DNA"/>
</dbReference>
<gene>
    <name evidence="1" type="ORF">Pla133_07210</name>
</gene>
<organism evidence="1 2">
    <name type="scientific">Engelhardtia mirabilis</name>
    <dbReference type="NCBI Taxonomy" id="2528011"/>
    <lineage>
        <taxon>Bacteria</taxon>
        <taxon>Pseudomonadati</taxon>
        <taxon>Planctomycetota</taxon>
        <taxon>Planctomycetia</taxon>
        <taxon>Planctomycetia incertae sedis</taxon>
        <taxon>Engelhardtia</taxon>
    </lineage>
</organism>
<evidence type="ECO:0000313" key="1">
    <source>
        <dbReference type="EMBL" id="QDU65656.1"/>
    </source>
</evidence>
<reference evidence="1 2" key="1">
    <citation type="submission" date="2019-02" db="EMBL/GenBank/DDBJ databases">
        <title>Deep-cultivation of Planctomycetes and their phenomic and genomic characterization uncovers novel biology.</title>
        <authorList>
            <person name="Wiegand S."/>
            <person name="Jogler M."/>
            <person name="Boedeker C."/>
            <person name="Pinto D."/>
            <person name="Vollmers J."/>
            <person name="Rivas-Marin E."/>
            <person name="Kohn T."/>
            <person name="Peeters S.H."/>
            <person name="Heuer A."/>
            <person name="Rast P."/>
            <person name="Oberbeckmann S."/>
            <person name="Bunk B."/>
            <person name="Jeske O."/>
            <person name="Meyerdierks A."/>
            <person name="Storesund J.E."/>
            <person name="Kallscheuer N."/>
            <person name="Luecker S."/>
            <person name="Lage O.M."/>
            <person name="Pohl T."/>
            <person name="Merkel B.J."/>
            <person name="Hornburger P."/>
            <person name="Mueller R.-W."/>
            <person name="Bruemmer F."/>
            <person name="Labrenz M."/>
            <person name="Spormann A.M."/>
            <person name="Op den Camp H."/>
            <person name="Overmann J."/>
            <person name="Amann R."/>
            <person name="Jetten M.S.M."/>
            <person name="Mascher T."/>
            <person name="Medema M.H."/>
            <person name="Devos D.P."/>
            <person name="Kaster A.-K."/>
            <person name="Ovreas L."/>
            <person name="Rohde M."/>
            <person name="Galperin M.Y."/>
            <person name="Jogler C."/>
        </authorList>
    </citation>
    <scope>NUCLEOTIDE SEQUENCE [LARGE SCALE GENOMIC DNA]</scope>
    <source>
        <strain evidence="1 2">Pla133</strain>
    </source>
</reference>
<dbReference type="AlphaFoldDB" id="A0A518BFB4"/>
<accession>A0A518BFB4</accession>
<dbReference type="Proteomes" id="UP000316921">
    <property type="component" value="Chromosome"/>
</dbReference>
<dbReference type="KEGG" id="pbap:Pla133_07210"/>
<evidence type="ECO:0000313" key="2">
    <source>
        <dbReference type="Proteomes" id="UP000316921"/>
    </source>
</evidence>
<protein>
    <submittedName>
        <fullName evidence="1">Uncharacterized protein</fullName>
    </submittedName>
</protein>
<keyword evidence="2" id="KW-1185">Reference proteome</keyword>
<proteinExistence type="predicted"/>